<protein>
    <submittedName>
        <fullName evidence="1">Phage tail protein</fullName>
    </submittedName>
</protein>
<gene>
    <name evidence="1" type="ORF">EpCFBP13511_09965</name>
</gene>
<comment type="caution">
    <text evidence="1">The sequence shown here is derived from an EMBL/GenBank/DDBJ whole genome shotgun (WGS) entry which is preliminary data.</text>
</comment>
<dbReference type="OrthoDB" id="8564199at2"/>
<accession>A0A4U3FAW2</accession>
<dbReference type="AlphaFoldDB" id="A0A4U3FAW2"/>
<proteinExistence type="predicted"/>
<dbReference type="InterPro" id="IPR009678">
    <property type="entry name" value="Phage_tail_completion_R"/>
</dbReference>
<reference evidence="1 2" key="1">
    <citation type="journal article" date="2019" name="Sci. Rep.">
        <title>Differences in resource use lead to coexistence of seed-transmitted microbial populations.</title>
        <authorList>
            <person name="Torres-Cortes G."/>
            <person name="Garcia B.J."/>
            <person name="Compant S."/>
            <person name="Rezki S."/>
            <person name="Jones P."/>
            <person name="Preveaux A."/>
            <person name="Briand M."/>
            <person name="Roulet A."/>
            <person name="Bouchez O."/>
            <person name="Jacobson D."/>
            <person name="Barret M."/>
        </authorList>
    </citation>
    <scope>NUCLEOTIDE SEQUENCE [LARGE SCALE GENOMIC DNA]</scope>
    <source>
        <strain evidence="1 2">CFBP13511</strain>
    </source>
</reference>
<organism evidence="1 2">
    <name type="scientific">Erwinia persicina</name>
    <dbReference type="NCBI Taxonomy" id="55211"/>
    <lineage>
        <taxon>Bacteria</taxon>
        <taxon>Pseudomonadati</taxon>
        <taxon>Pseudomonadota</taxon>
        <taxon>Gammaproteobacteria</taxon>
        <taxon>Enterobacterales</taxon>
        <taxon>Erwiniaceae</taxon>
        <taxon>Erwinia</taxon>
    </lineage>
</organism>
<sequence length="153" mass="17149">MMLKPKRLREALLARVPDLQNHPERLTLSLEQGRVVCTPAASLSFEYQYPLRITVSDAGDDRDALVVSLLLWLRENQPDLMTTAARRENGMVFSSSVNGDFSLVIPLTERVLVSESDGALSVTHLPEPAVPEAMSRPWQLYINHQLVSEWPAV</sequence>
<dbReference type="Proteomes" id="UP000306393">
    <property type="component" value="Unassembled WGS sequence"/>
</dbReference>
<dbReference type="STRING" id="1219360.GCA_001571305_02538"/>
<dbReference type="Pfam" id="PF06891">
    <property type="entry name" value="P2_Phage_GpR"/>
    <property type="match status" value="1"/>
</dbReference>
<evidence type="ECO:0000313" key="2">
    <source>
        <dbReference type="Proteomes" id="UP000306393"/>
    </source>
</evidence>
<evidence type="ECO:0000313" key="1">
    <source>
        <dbReference type="EMBL" id="TKJ90803.1"/>
    </source>
</evidence>
<dbReference type="EMBL" id="QGAC01000008">
    <property type="protein sequence ID" value="TKJ90803.1"/>
    <property type="molecule type" value="Genomic_DNA"/>
</dbReference>
<name>A0A4U3FAW2_9GAMM</name>